<proteinExistence type="predicted"/>
<sequence>MGVIDDFKTEKNINLIFTAASKMIKDKYYDIKISDSDLLNIINSIKITICSDVVLIKKIVKLMELNKIALSKVKDHFDDIINKKNEPEIIEINEDKIDNIKYDSEQLLLKVLELEEKRNAANSLANLQKDTQENKFEPIIVSQPSNIDINLKIIEKLELLSKEKKKIKSKSIVINSYNRDWINNPYRNKLSFSINIDLQKHNIKIDKLILPKNIKDKTPYITMSIGDSKFTQKLIFILKSSNSDNKWDTWENANTDNDNLLLINTKNWHINFTDFINNELDMGADGINIIEIKEKQNNEFDLTIDNGNKKLYSDFGVCNIYDNLLIKTNNGDNIQCKILNIDDNILTVYIENIEKKELMNASLLNYKEQYSIIMSYYQKL</sequence>
<protein>
    <submittedName>
        <fullName evidence="1">Uncharacterized protein</fullName>
    </submittedName>
</protein>
<organism evidence="1">
    <name type="scientific">Virus NIOZ-UU159</name>
    <dbReference type="NCBI Taxonomy" id="2763270"/>
    <lineage>
        <taxon>Viruses</taxon>
    </lineage>
</organism>
<name>A0A7S9SU79_9VIRU</name>
<gene>
    <name evidence="1" type="ORF">NIOZUU159_00108</name>
</gene>
<reference evidence="1" key="1">
    <citation type="submission" date="2020-08" db="EMBL/GenBank/DDBJ databases">
        <title>Bridging the membrane lipid divide: bacteria of the FCB group superphylum have the potential to synthesize archaeal ether lipids.</title>
        <authorList>
            <person name="Villanueva L."/>
            <person name="von Meijenfeldt F.A.B."/>
            <person name="Westbye A.B."/>
            <person name="Yadav S."/>
            <person name="Hopmans E.C."/>
            <person name="Dutilh B.E."/>
            <person name="Sinninghe Damste J.S."/>
        </authorList>
    </citation>
    <scope>NUCLEOTIDE SEQUENCE</scope>
    <source>
        <strain evidence="1">NIOZ-UU159</strain>
    </source>
</reference>
<evidence type="ECO:0000313" key="1">
    <source>
        <dbReference type="EMBL" id="QPI16616.1"/>
    </source>
</evidence>
<accession>A0A7S9SU79</accession>
<dbReference type="EMBL" id="MW030589">
    <property type="protein sequence ID" value="QPI16616.1"/>
    <property type="molecule type" value="Genomic_DNA"/>
</dbReference>